<dbReference type="PRINTS" id="PR00069">
    <property type="entry name" value="ALDKETRDTASE"/>
</dbReference>
<dbReference type="InterPro" id="IPR018170">
    <property type="entry name" value="Aldo/ket_reductase_CS"/>
</dbReference>
<dbReference type="Gene3D" id="3.20.20.100">
    <property type="entry name" value="NADP-dependent oxidoreductase domain"/>
    <property type="match status" value="1"/>
</dbReference>
<evidence type="ECO:0000256" key="1">
    <source>
        <dbReference type="PIRSR" id="PIRSR000097-1"/>
    </source>
</evidence>
<accession>A0A7S3QWV0</accession>
<feature type="active site" description="Proton donor" evidence="1">
    <location>
        <position position="53"/>
    </location>
</feature>
<proteinExistence type="predicted"/>
<dbReference type="PANTHER" id="PTHR11732">
    <property type="entry name" value="ALDO/KETO REDUCTASE"/>
    <property type="match status" value="1"/>
</dbReference>
<dbReference type="SUPFAM" id="SSF51430">
    <property type="entry name" value="NAD(P)-linked oxidoreductase"/>
    <property type="match status" value="1"/>
</dbReference>
<feature type="domain" description="NADP-dependent oxidoreductase" evidence="4">
    <location>
        <begin position="20"/>
        <end position="278"/>
    </location>
</feature>
<protein>
    <recommendedName>
        <fullName evidence="4">NADP-dependent oxidoreductase domain-containing protein</fullName>
    </recommendedName>
</protein>
<dbReference type="PROSITE" id="PS00063">
    <property type="entry name" value="ALDOKETO_REDUCTASE_3"/>
    <property type="match status" value="1"/>
</dbReference>
<dbReference type="InterPro" id="IPR036812">
    <property type="entry name" value="NAD(P)_OxRdtase_dom_sf"/>
</dbReference>
<dbReference type="AlphaFoldDB" id="A0A7S3QWV0"/>
<gene>
    <name evidence="5" type="ORF">DTER00134_LOCUS10779</name>
</gene>
<dbReference type="Pfam" id="PF00248">
    <property type="entry name" value="Aldo_ket_red"/>
    <property type="match status" value="1"/>
</dbReference>
<evidence type="ECO:0000256" key="3">
    <source>
        <dbReference type="PIRSR" id="PIRSR000097-3"/>
    </source>
</evidence>
<dbReference type="InterPro" id="IPR023210">
    <property type="entry name" value="NADP_OxRdtase_dom"/>
</dbReference>
<dbReference type="PIRSF" id="PIRSF000097">
    <property type="entry name" value="AKR"/>
    <property type="match status" value="1"/>
</dbReference>
<dbReference type="PROSITE" id="PS00062">
    <property type="entry name" value="ALDOKETO_REDUCTASE_2"/>
    <property type="match status" value="1"/>
</dbReference>
<dbReference type="FunFam" id="3.20.20.100:FF:000029">
    <property type="entry name" value="Aldo-keto reductase"/>
    <property type="match status" value="1"/>
</dbReference>
<dbReference type="GO" id="GO:0016491">
    <property type="term" value="F:oxidoreductase activity"/>
    <property type="evidence" value="ECO:0007669"/>
    <property type="project" value="InterPro"/>
</dbReference>
<feature type="binding site" evidence="2">
    <location>
        <position position="111"/>
    </location>
    <ligand>
        <name>substrate</name>
    </ligand>
</feature>
<feature type="site" description="Lowers pKa of active site Tyr" evidence="3">
    <location>
        <position position="82"/>
    </location>
</feature>
<evidence type="ECO:0000313" key="5">
    <source>
        <dbReference type="EMBL" id="CAE0495706.1"/>
    </source>
</evidence>
<sequence>MATPLTQSDTLYNKNTIPLLGLGTWKMSGKEAYESVVAAVKMGYRHIDCAPVYNNEKQVGDAFQQLFKEGVVKREELFVTSKILNSKNIEEGIRKTLSDLQLSYLDLYLVHAPASAEPGPTIKPPLIDQWRIMESLHDKGLARSIGVSNFSNKKLQGILEQCRVKPHVHQVEAHPNLRNDELLQFNKAQGIHVTAYSPLGTPDSAEMMKRTPEQPIPLQDPVVLEVAKKMNKTPAQVLLRYGIQRGMSVVPKSVHPERIKENTDIFNWSLSEEDFKALHTRPNQVRLCHLSFMLNPEGPFKTMQDLWDN</sequence>
<dbReference type="InterPro" id="IPR020471">
    <property type="entry name" value="AKR"/>
</dbReference>
<dbReference type="PROSITE" id="PS00798">
    <property type="entry name" value="ALDOKETO_REDUCTASE_1"/>
    <property type="match status" value="1"/>
</dbReference>
<name>A0A7S3QWV0_DUNTE</name>
<evidence type="ECO:0000256" key="2">
    <source>
        <dbReference type="PIRSR" id="PIRSR000097-2"/>
    </source>
</evidence>
<dbReference type="EMBL" id="HBIP01018268">
    <property type="protein sequence ID" value="CAE0495706.1"/>
    <property type="molecule type" value="Transcribed_RNA"/>
</dbReference>
<organism evidence="5">
    <name type="scientific">Dunaliella tertiolecta</name>
    <name type="common">Green alga</name>
    <dbReference type="NCBI Taxonomy" id="3047"/>
    <lineage>
        <taxon>Eukaryota</taxon>
        <taxon>Viridiplantae</taxon>
        <taxon>Chlorophyta</taxon>
        <taxon>core chlorophytes</taxon>
        <taxon>Chlorophyceae</taxon>
        <taxon>CS clade</taxon>
        <taxon>Chlamydomonadales</taxon>
        <taxon>Dunaliellaceae</taxon>
        <taxon>Dunaliella</taxon>
    </lineage>
</organism>
<evidence type="ECO:0000259" key="4">
    <source>
        <dbReference type="Pfam" id="PF00248"/>
    </source>
</evidence>
<reference evidence="5" key="1">
    <citation type="submission" date="2021-01" db="EMBL/GenBank/DDBJ databases">
        <authorList>
            <person name="Corre E."/>
            <person name="Pelletier E."/>
            <person name="Niang G."/>
            <person name="Scheremetjew M."/>
            <person name="Finn R."/>
            <person name="Kale V."/>
            <person name="Holt S."/>
            <person name="Cochrane G."/>
            <person name="Meng A."/>
            <person name="Brown T."/>
            <person name="Cohen L."/>
        </authorList>
    </citation>
    <scope>NUCLEOTIDE SEQUENCE</scope>
    <source>
        <strain evidence="5">CCMP1320</strain>
    </source>
</reference>